<feature type="transmembrane region" description="Helical" evidence="2">
    <location>
        <begin position="704"/>
        <end position="724"/>
    </location>
</feature>
<dbReference type="PANTHER" id="PTHR47396:SF1">
    <property type="entry name" value="ATP-DEPENDENT HELICASE IRC3-RELATED"/>
    <property type="match status" value="1"/>
</dbReference>
<keyword evidence="5" id="KW-1185">Reference proteome</keyword>
<feature type="region of interest" description="Disordered" evidence="1">
    <location>
        <begin position="84"/>
        <end position="119"/>
    </location>
</feature>
<name>A0A1H1TLR3_9ACTN</name>
<evidence type="ECO:0000259" key="3">
    <source>
        <dbReference type="PROSITE" id="PS51192"/>
    </source>
</evidence>
<dbReference type="GO" id="GO:0003677">
    <property type="term" value="F:DNA binding"/>
    <property type="evidence" value="ECO:0007669"/>
    <property type="project" value="InterPro"/>
</dbReference>
<proteinExistence type="predicted"/>
<dbReference type="PROSITE" id="PS51192">
    <property type="entry name" value="HELICASE_ATP_BIND_1"/>
    <property type="match status" value="1"/>
</dbReference>
<keyword evidence="4" id="KW-0547">Nucleotide-binding</keyword>
<dbReference type="GO" id="GO:0005829">
    <property type="term" value="C:cytosol"/>
    <property type="evidence" value="ECO:0007669"/>
    <property type="project" value="TreeGrafter"/>
</dbReference>
<dbReference type="InterPro" id="IPR006935">
    <property type="entry name" value="Helicase/UvrB_N"/>
</dbReference>
<organism evidence="4 5">
    <name type="scientific">Nocardioides scoriae</name>
    <dbReference type="NCBI Taxonomy" id="642780"/>
    <lineage>
        <taxon>Bacteria</taxon>
        <taxon>Bacillati</taxon>
        <taxon>Actinomycetota</taxon>
        <taxon>Actinomycetes</taxon>
        <taxon>Propionibacteriales</taxon>
        <taxon>Nocardioidaceae</taxon>
        <taxon>Nocardioides</taxon>
    </lineage>
</organism>
<evidence type="ECO:0000313" key="4">
    <source>
        <dbReference type="EMBL" id="SDS61158.1"/>
    </source>
</evidence>
<protein>
    <submittedName>
        <fullName evidence="4">Helicase conserved C-terminal domain-containing protein</fullName>
    </submittedName>
</protein>
<evidence type="ECO:0000313" key="5">
    <source>
        <dbReference type="Proteomes" id="UP000198859"/>
    </source>
</evidence>
<feature type="domain" description="Helicase ATP-binding" evidence="3">
    <location>
        <begin position="3"/>
        <end position="191"/>
    </location>
</feature>
<dbReference type="InterPro" id="IPR014001">
    <property type="entry name" value="Helicase_ATP-bd"/>
</dbReference>
<dbReference type="SUPFAM" id="SSF52540">
    <property type="entry name" value="P-loop containing nucleoside triphosphate hydrolases"/>
    <property type="match status" value="1"/>
</dbReference>
<dbReference type="SMART" id="SM00487">
    <property type="entry name" value="DEXDc"/>
    <property type="match status" value="1"/>
</dbReference>
<keyword evidence="2" id="KW-0472">Membrane</keyword>
<sequence length="925" mass="98882">MVAAQRAGSDRWWVTLPPGAGKTLVGTEVARLRGRRTVVLSPNTAVQGQWARTWEAYDGPPPGTRRDLRTGFATLTYQSLAVFEGSDGEGDLDRPERPDAEAGDAERPGAAPTSHLDRLHPHGRELVETMREAGPLLLVLDECHHLLEVWGELLREVLAELPDAQVLGLTATPPEAMTAAQATLTAELFGPVLHEARIPALVKAGALAPYAELAWLVEPTPDESDWLAAQATRFAELTADLFDPAFGSTTLPVWLQQRFAVDEAAQVGWAEHAAREPALTDAVLRLAHHDLLPLPEGAVLRERHRERPGPDDWRLLMDDWLRGCIQPRAEGDGEHADGDRAVLEAVRRTLPSIGLAWTRHGVRPGRGTVDRVTARSRAKEQAAAAIVGAEGASSGERARVLVLCDHERATATTRRRLSDGPSEELASSRTPEPAGSATGVLTTLLADPASAALDPVLVTGRTVAGSEETLHRLVEWLRRSHPMLAGGMSVDLEGEVPRLVGRWSSGQWVAHLTRWFDEGGTRCLIGTRGLLGEGWDAPCVSTLVDLTTVTTPTSVVQTRGRALRTDPSDPDKVALVWSVVCVYDGHVAGAADWQRFTRKHRGYFTVDEHGAVVDGVAGLDSSFSEHHPPPREDFDALDARMLQRAQDRAAVREAWLARPDHDDRVGHVLRLRRAAGSPGAPAATTDGTTGLVPWTEAATRRPGATLAVVPPVVALALVGLLVVLGLPVALLVVLAVLLLGAAATLSVALWGRAVLRGASEHHFGLGLVAAAVADALHAAGQTPVGARALRIEVAPDATESYRLVGVDEAASARFAEALEEVCSPMTSPRYVIARTLTSPPTGLDGLLRGLRAHGGQQPDGEVWHTVPSALAGHRRTADLFAQAWGHWVGGGDALYVHLPGGAGVLATHRGQDPFAVTCVVRRVWT</sequence>
<keyword evidence="4" id="KW-0378">Hydrolase</keyword>
<feature type="compositionally biased region" description="Basic and acidic residues" evidence="1">
    <location>
        <begin position="91"/>
        <end position="107"/>
    </location>
</feature>
<dbReference type="InterPro" id="IPR050742">
    <property type="entry name" value="Helicase_Restrict-Modif_Enz"/>
</dbReference>
<dbReference type="Gene3D" id="3.40.50.300">
    <property type="entry name" value="P-loop containing nucleotide triphosphate hydrolases"/>
    <property type="match status" value="2"/>
</dbReference>
<reference evidence="5" key="1">
    <citation type="submission" date="2016-10" db="EMBL/GenBank/DDBJ databases">
        <authorList>
            <person name="Varghese N."/>
            <person name="Submissions S."/>
        </authorList>
    </citation>
    <scope>NUCLEOTIDE SEQUENCE [LARGE SCALE GENOMIC DNA]</scope>
    <source>
        <strain evidence="5">DSM 22127</strain>
    </source>
</reference>
<keyword evidence="2" id="KW-1133">Transmembrane helix</keyword>
<dbReference type="GO" id="GO:0004386">
    <property type="term" value="F:helicase activity"/>
    <property type="evidence" value="ECO:0007669"/>
    <property type="project" value="UniProtKB-KW"/>
</dbReference>
<feature type="region of interest" description="Disordered" evidence="1">
    <location>
        <begin position="412"/>
        <end position="437"/>
    </location>
</feature>
<keyword evidence="4" id="KW-0067">ATP-binding</keyword>
<dbReference type="Proteomes" id="UP000198859">
    <property type="component" value="Chromosome I"/>
</dbReference>
<dbReference type="EMBL" id="LT629757">
    <property type="protein sequence ID" value="SDS61158.1"/>
    <property type="molecule type" value="Genomic_DNA"/>
</dbReference>
<feature type="transmembrane region" description="Helical" evidence="2">
    <location>
        <begin position="730"/>
        <end position="751"/>
    </location>
</feature>
<keyword evidence="4" id="KW-0347">Helicase</keyword>
<dbReference type="GO" id="GO:0005524">
    <property type="term" value="F:ATP binding"/>
    <property type="evidence" value="ECO:0007669"/>
    <property type="project" value="InterPro"/>
</dbReference>
<accession>A0A1H1TLR3</accession>
<gene>
    <name evidence="4" type="ORF">SAMN04488570_2274</name>
</gene>
<dbReference type="InterPro" id="IPR027417">
    <property type="entry name" value="P-loop_NTPase"/>
</dbReference>
<dbReference type="GO" id="GO:0016787">
    <property type="term" value="F:hydrolase activity"/>
    <property type="evidence" value="ECO:0007669"/>
    <property type="project" value="InterPro"/>
</dbReference>
<dbReference type="PANTHER" id="PTHR47396">
    <property type="entry name" value="TYPE I RESTRICTION ENZYME ECOKI R PROTEIN"/>
    <property type="match status" value="1"/>
</dbReference>
<keyword evidence="2" id="KW-0812">Transmembrane</keyword>
<evidence type="ECO:0000256" key="1">
    <source>
        <dbReference type="SAM" id="MobiDB-lite"/>
    </source>
</evidence>
<dbReference type="STRING" id="642780.SAMN04488570_2274"/>
<dbReference type="Pfam" id="PF04851">
    <property type="entry name" value="ResIII"/>
    <property type="match status" value="1"/>
</dbReference>
<evidence type="ECO:0000256" key="2">
    <source>
        <dbReference type="SAM" id="Phobius"/>
    </source>
</evidence>
<dbReference type="AlphaFoldDB" id="A0A1H1TLR3"/>